<protein>
    <submittedName>
        <fullName evidence="2">Uncharacterized protein</fullName>
    </submittedName>
</protein>
<sequence>MARTAQPAPVRPRLTSDDARERGKRKKEEMREYDRDGNFPVGGGDPAGTRPYRDGDRANFQPAGLQGWGPGTMRGRGQGHKLTCG</sequence>
<evidence type="ECO:0000256" key="1">
    <source>
        <dbReference type="SAM" id="MobiDB-lite"/>
    </source>
</evidence>
<dbReference type="AlphaFoldDB" id="Q5JNS9"/>
<dbReference type="EMBL" id="AP002482">
    <property type="protein sequence ID" value="BAD86878.1"/>
    <property type="molecule type" value="Genomic_DNA"/>
</dbReference>
<accession>Q5JNS9</accession>
<proteinExistence type="predicted"/>
<feature type="compositionally biased region" description="Basic and acidic residues" evidence="1">
    <location>
        <begin position="14"/>
        <end position="37"/>
    </location>
</feature>
<name>Q5JNS9_ORYSJ</name>
<reference evidence="2" key="1">
    <citation type="journal article" date="2002" name="Nature">
        <title>The genome sequence and structure of rice chromosome 1.</title>
        <authorList>
            <person name="Sasaki T."/>
            <person name="Matsumoto T."/>
            <person name="Yamamoto K."/>
            <person name="Sakata K."/>
            <person name="Baba T."/>
            <person name="Katayose Y."/>
            <person name="Wu J."/>
            <person name="Niimura Y."/>
            <person name="Cheng Z."/>
            <person name="Nagamura Y."/>
            <person name="Antonio B.A."/>
            <person name="Kanamori H."/>
            <person name="Hosokawa S."/>
            <person name="Masukawa M."/>
            <person name="Arikawa K."/>
            <person name="Chiden Y."/>
            <person name="Hayashi M."/>
            <person name="Okamoto M."/>
            <person name="Ando T."/>
            <person name="Aoki H."/>
            <person name="Arita K."/>
            <person name="Hamada M."/>
            <person name="Harada C."/>
            <person name="Hijishita S."/>
            <person name="Honda M."/>
            <person name="Ichikawa Y."/>
            <person name="Idonuma A."/>
            <person name="Iijima M."/>
            <person name="Ikeda M."/>
            <person name="Ikeno M."/>
            <person name="Itoh S."/>
            <person name="Itoh T."/>
            <person name="Itoh Y."/>
            <person name="Itoh Y."/>
            <person name="Iwabuchi A."/>
            <person name="Kamiya K."/>
            <person name="Karasawa W."/>
            <person name="Katagiri S."/>
            <person name="Kikuta A."/>
            <person name="Kobayashi N."/>
            <person name="Kono I."/>
            <person name="Machita K."/>
            <person name="Maehara T."/>
            <person name="Mizuno H."/>
            <person name="Mizubayashi T."/>
            <person name="Mukai Y."/>
            <person name="Nagasaki H."/>
            <person name="Nakashima M."/>
            <person name="Nakama Y."/>
            <person name="Nakamichi Y."/>
            <person name="Nakamura M."/>
            <person name="Namiki N."/>
            <person name="Negishi M."/>
            <person name="Ohta I."/>
            <person name="Ono N."/>
            <person name="Saji S."/>
            <person name="Sakai K."/>
            <person name="Shibata M."/>
            <person name="Shimokawa T."/>
            <person name="Shomura A."/>
            <person name="Song J."/>
            <person name="Takazaki Y."/>
            <person name="Terasawa K."/>
            <person name="Tsuji K."/>
            <person name="Waki K."/>
            <person name="Yamagata H."/>
            <person name="Yamane H."/>
            <person name="Yoshiki S."/>
            <person name="Yoshihara R."/>
            <person name="Yukawa K."/>
            <person name="Zhong H."/>
            <person name="Iwama H."/>
            <person name="Endo T."/>
            <person name="Ito H."/>
            <person name="Hahn J.H."/>
            <person name="Kim H.I."/>
            <person name="Eun M.Y."/>
            <person name="Yano M."/>
            <person name="Jiang J."/>
            <person name="Gojobori T."/>
        </authorList>
    </citation>
    <scope>NUCLEOTIDE SEQUENCE [LARGE SCALE GENOMIC DNA]</scope>
</reference>
<organism evidence="2">
    <name type="scientific">Oryza sativa subsp. japonica</name>
    <name type="common">Rice</name>
    <dbReference type="NCBI Taxonomy" id="39947"/>
    <lineage>
        <taxon>Eukaryota</taxon>
        <taxon>Viridiplantae</taxon>
        <taxon>Streptophyta</taxon>
        <taxon>Embryophyta</taxon>
        <taxon>Tracheophyta</taxon>
        <taxon>Spermatophyta</taxon>
        <taxon>Magnoliopsida</taxon>
        <taxon>Liliopsida</taxon>
        <taxon>Poales</taxon>
        <taxon>Poaceae</taxon>
        <taxon>BOP clade</taxon>
        <taxon>Oryzoideae</taxon>
        <taxon>Oryzeae</taxon>
        <taxon>Oryzinae</taxon>
        <taxon>Oryza</taxon>
        <taxon>Oryza sativa</taxon>
    </lineage>
</organism>
<feature type="compositionally biased region" description="Gly residues" evidence="1">
    <location>
        <begin position="66"/>
        <end position="76"/>
    </location>
</feature>
<feature type="region of interest" description="Disordered" evidence="1">
    <location>
        <begin position="1"/>
        <end position="85"/>
    </location>
</feature>
<evidence type="ECO:0000313" key="2">
    <source>
        <dbReference type="EMBL" id="BAD86878.1"/>
    </source>
</evidence>
<dbReference type="Proteomes" id="UP000817658">
    <property type="component" value="Chromosome 1"/>
</dbReference>
<gene>
    <name evidence="2" type="primary">P0706B05.23</name>
</gene>